<name>A0ABQ4ES42_9ACTN</name>
<feature type="region of interest" description="Disordered" evidence="1">
    <location>
        <begin position="68"/>
        <end position="99"/>
    </location>
</feature>
<accession>A0ABQ4ES42</accession>
<proteinExistence type="predicted"/>
<protein>
    <submittedName>
        <fullName evidence="2">Uncharacterized protein</fullName>
    </submittedName>
</protein>
<evidence type="ECO:0000313" key="2">
    <source>
        <dbReference type="EMBL" id="GIG97429.1"/>
    </source>
</evidence>
<gene>
    <name evidence="2" type="ORF">Pma05_40020</name>
</gene>
<dbReference type="EMBL" id="BONX01000026">
    <property type="protein sequence ID" value="GIG97429.1"/>
    <property type="molecule type" value="Genomic_DNA"/>
</dbReference>
<keyword evidence="3" id="KW-1185">Reference proteome</keyword>
<reference evidence="2 3" key="1">
    <citation type="submission" date="2021-01" db="EMBL/GenBank/DDBJ databases">
        <title>Whole genome shotgun sequence of Plantactinospora mayteni NBRC 109088.</title>
        <authorList>
            <person name="Komaki H."/>
            <person name="Tamura T."/>
        </authorList>
    </citation>
    <scope>NUCLEOTIDE SEQUENCE [LARGE SCALE GENOMIC DNA]</scope>
    <source>
        <strain evidence="2 3">NBRC 109088</strain>
    </source>
</reference>
<sequence length="99" mass="10487">MGFSWAISTATAKPVPLVPTGRPDTSTPCPGRCRAYGGGTWANPYMVAAAGPLAGARARQRPYRIITRRYSPGSAARHGGPFRPARTGTEAPPRPARVR</sequence>
<organism evidence="2 3">
    <name type="scientific">Plantactinospora mayteni</name>
    <dbReference type="NCBI Taxonomy" id="566021"/>
    <lineage>
        <taxon>Bacteria</taxon>
        <taxon>Bacillati</taxon>
        <taxon>Actinomycetota</taxon>
        <taxon>Actinomycetes</taxon>
        <taxon>Micromonosporales</taxon>
        <taxon>Micromonosporaceae</taxon>
        <taxon>Plantactinospora</taxon>
    </lineage>
</organism>
<comment type="caution">
    <text evidence="2">The sequence shown here is derived from an EMBL/GenBank/DDBJ whole genome shotgun (WGS) entry which is preliminary data.</text>
</comment>
<evidence type="ECO:0000313" key="3">
    <source>
        <dbReference type="Proteomes" id="UP000621500"/>
    </source>
</evidence>
<dbReference type="Proteomes" id="UP000621500">
    <property type="component" value="Unassembled WGS sequence"/>
</dbReference>
<evidence type="ECO:0000256" key="1">
    <source>
        <dbReference type="SAM" id="MobiDB-lite"/>
    </source>
</evidence>